<dbReference type="EMBL" id="WIGO01000144">
    <property type="protein sequence ID" value="KAF6827069.1"/>
    <property type="molecule type" value="Genomic_DNA"/>
</dbReference>
<dbReference type="PANTHER" id="PTHR46300:SF2">
    <property type="entry name" value="CYTOCHROME P450 MONOOXYGENASE ALNH-RELATED"/>
    <property type="match status" value="1"/>
</dbReference>
<dbReference type="GO" id="GO:0016705">
    <property type="term" value="F:oxidoreductase activity, acting on paired donors, with incorporation or reduction of molecular oxygen"/>
    <property type="evidence" value="ECO:0007669"/>
    <property type="project" value="InterPro"/>
</dbReference>
<keyword evidence="9" id="KW-1185">Reference proteome</keyword>
<dbReference type="Gene3D" id="1.10.630.10">
    <property type="entry name" value="Cytochrome P450"/>
    <property type="match status" value="1"/>
</dbReference>
<keyword evidence="7" id="KW-1133">Transmembrane helix</keyword>
<dbReference type="InterPro" id="IPR036396">
    <property type="entry name" value="Cyt_P450_sf"/>
</dbReference>
<dbReference type="GO" id="GO:0020037">
    <property type="term" value="F:heme binding"/>
    <property type="evidence" value="ECO:0007669"/>
    <property type="project" value="InterPro"/>
</dbReference>
<evidence type="ECO:0000256" key="6">
    <source>
        <dbReference type="PIRSR" id="PIRSR602401-1"/>
    </source>
</evidence>
<feature type="transmembrane region" description="Helical" evidence="7">
    <location>
        <begin position="6"/>
        <end position="26"/>
    </location>
</feature>
<dbReference type="SUPFAM" id="SSF48264">
    <property type="entry name" value="Cytochrome P450"/>
    <property type="match status" value="1"/>
</dbReference>
<evidence type="ECO:0000313" key="9">
    <source>
        <dbReference type="Proteomes" id="UP000654918"/>
    </source>
</evidence>
<dbReference type="PRINTS" id="PR00463">
    <property type="entry name" value="EP450I"/>
</dbReference>
<keyword evidence="5" id="KW-0503">Monooxygenase</keyword>
<dbReference type="Pfam" id="PF00067">
    <property type="entry name" value="p450"/>
    <property type="match status" value="1"/>
</dbReference>
<protein>
    <submittedName>
        <fullName evidence="8">Cytochrome p450</fullName>
    </submittedName>
</protein>
<accession>A0A8H6K8W9</accession>
<name>A0A8H6K8W9_9PEZI</name>
<dbReference type="Proteomes" id="UP000654918">
    <property type="component" value="Unassembled WGS sequence"/>
</dbReference>
<sequence>MNSSLATTVWSLAWIIPLAFLVYRIFTFGRREKFLPPGPPTIPILGNAHLLPSRGLHAKLKEWSDAYGSVYSLKVGRSTIVVLNDRKAIHELLNQQGALFNDRPRDRQVFVSLGDENIALMHEGPKWKLERKIIGQYFSPKNLDTVLRPVQEAEISQLMFDLLERPGDFRSSVKRTTASIATITLYGHRAPRFESFWGHVRLHSRKVHHLILRKASKVLEPGTYLPVDQFPALKLVPHWLNKPLQNGEKFYRTMTGIWNEARERVEDRRGKGDRRESLIDRLLDEGEKMPLLPYTAFNNFLGGVEMGAADTTATQMLTTILFLAQHPEYQEKARAEIDRVCGVERVPQWSDFDDLPYVNCIVKEGLRIRPVIPTGLPHSAKEDAWYSGMLIPAGSTVFIPPSALNHDSNHYSVDPSAYNPDRYLSQASKLAPELANAPVHAERDHYTYGAGRRMCPGIHLAERSQWRVVAQMLWAFRIEREAELDTSYGAYQEGLIHSLKEFRVRLVPRSEAHAEVIRRNFVRANGFLQQWD</sequence>
<evidence type="ECO:0000256" key="5">
    <source>
        <dbReference type="ARBA" id="ARBA00023033"/>
    </source>
</evidence>
<dbReference type="InterPro" id="IPR002401">
    <property type="entry name" value="Cyt_P450_E_grp-I"/>
</dbReference>
<comment type="similarity">
    <text evidence="1">Belongs to the cytochrome P450 family.</text>
</comment>
<keyword evidence="2 6" id="KW-0479">Metal-binding</keyword>
<evidence type="ECO:0000256" key="3">
    <source>
        <dbReference type="ARBA" id="ARBA00023002"/>
    </source>
</evidence>
<evidence type="ECO:0000313" key="8">
    <source>
        <dbReference type="EMBL" id="KAF6827069.1"/>
    </source>
</evidence>
<keyword evidence="7" id="KW-0812">Transmembrane</keyword>
<evidence type="ECO:0000256" key="1">
    <source>
        <dbReference type="ARBA" id="ARBA00010617"/>
    </source>
</evidence>
<keyword evidence="3" id="KW-0560">Oxidoreductase</keyword>
<comment type="caution">
    <text evidence="8">The sequence shown here is derived from an EMBL/GenBank/DDBJ whole genome shotgun (WGS) entry which is preliminary data.</text>
</comment>
<keyword evidence="7" id="KW-0472">Membrane</keyword>
<gene>
    <name evidence="8" type="ORF">CPLU01_09333</name>
</gene>
<organism evidence="8 9">
    <name type="scientific">Colletotrichum plurivorum</name>
    <dbReference type="NCBI Taxonomy" id="2175906"/>
    <lineage>
        <taxon>Eukaryota</taxon>
        <taxon>Fungi</taxon>
        <taxon>Dikarya</taxon>
        <taxon>Ascomycota</taxon>
        <taxon>Pezizomycotina</taxon>
        <taxon>Sordariomycetes</taxon>
        <taxon>Hypocreomycetidae</taxon>
        <taxon>Glomerellales</taxon>
        <taxon>Glomerellaceae</taxon>
        <taxon>Colletotrichum</taxon>
        <taxon>Colletotrichum orchidearum species complex</taxon>
    </lineage>
</organism>
<dbReference type="CDD" id="cd11065">
    <property type="entry name" value="CYP64-like"/>
    <property type="match status" value="1"/>
</dbReference>
<dbReference type="GO" id="GO:0004497">
    <property type="term" value="F:monooxygenase activity"/>
    <property type="evidence" value="ECO:0007669"/>
    <property type="project" value="UniProtKB-KW"/>
</dbReference>
<evidence type="ECO:0000256" key="4">
    <source>
        <dbReference type="ARBA" id="ARBA00023004"/>
    </source>
</evidence>
<evidence type="ECO:0000256" key="7">
    <source>
        <dbReference type="SAM" id="Phobius"/>
    </source>
</evidence>
<dbReference type="PANTHER" id="PTHR46300">
    <property type="entry name" value="P450, PUTATIVE (EUROFUNG)-RELATED-RELATED"/>
    <property type="match status" value="1"/>
</dbReference>
<dbReference type="InterPro" id="IPR050364">
    <property type="entry name" value="Cytochrome_P450_fung"/>
</dbReference>
<proteinExistence type="inferred from homology"/>
<comment type="cofactor">
    <cofactor evidence="6">
        <name>heme</name>
        <dbReference type="ChEBI" id="CHEBI:30413"/>
    </cofactor>
</comment>
<reference evidence="8" key="1">
    <citation type="journal article" date="2020" name="Phytopathology">
        <title>Genome Sequence Resources of Colletotrichum truncatum, C. plurivorum, C. musicola, and C. sojae: Four Species Pathogenic to Soybean (Glycine max).</title>
        <authorList>
            <person name="Rogerio F."/>
            <person name="Boufleur T.R."/>
            <person name="Ciampi-Guillardi M."/>
            <person name="Sukno S.A."/>
            <person name="Thon M.R."/>
            <person name="Massola Junior N.S."/>
            <person name="Baroncelli R."/>
        </authorList>
    </citation>
    <scope>NUCLEOTIDE SEQUENCE</scope>
    <source>
        <strain evidence="8">LFN00145</strain>
    </source>
</reference>
<keyword evidence="4 6" id="KW-0408">Iron</keyword>
<dbReference type="GO" id="GO:0005506">
    <property type="term" value="F:iron ion binding"/>
    <property type="evidence" value="ECO:0007669"/>
    <property type="project" value="InterPro"/>
</dbReference>
<keyword evidence="6" id="KW-0349">Heme</keyword>
<dbReference type="InterPro" id="IPR001128">
    <property type="entry name" value="Cyt_P450"/>
</dbReference>
<dbReference type="AlphaFoldDB" id="A0A8H6K8W9"/>
<feature type="binding site" description="axial binding residue" evidence="6">
    <location>
        <position position="455"/>
    </location>
    <ligand>
        <name>heme</name>
        <dbReference type="ChEBI" id="CHEBI:30413"/>
    </ligand>
    <ligandPart>
        <name>Fe</name>
        <dbReference type="ChEBI" id="CHEBI:18248"/>
    </ligandPart>
</feature>
<evidence type="ECO:0000256" key="2">
    <source>
        <dbReference type="ARBA" id="ARBA00022723"/>
    </source>
</evidence>